<protein>
    <submittedName>
        <fullName evidence="2">Uncharacterized protein</fullName>
    </submittedName>
</protein>
<dbReference type="Proteomes" id="UP000822688">
    <property type="component" value="Chromosome 1"/>
</dbReference>
<reference evidence="2" key="1">
    <citation type="submission" date="2020-06" db="EMBL/GenBank/DDBJ databases">
        <title>WGS assembly of Ceratodon purpureus strain R40.</title>
        <authorList>
            <person name="Carey S.B."/>
            <person name="Jenkins J."/>
            <person name="Shu S."/>
            <person name="Lovell J.T."/>
            <person name="Sreedasyam A."/>
            <person name="Maumus F."/>
            <person name="Tiley G.P."/>
            <person name="Fernandez-Pozo N."/>
            <person name="Barry K."/>
            <person name="Chen C."/>
            <person name="Wang M."/>
            <person name="Lipzen A."/>
            <person name="Daum C."/>
            <person name="Saski C.A."/>
            <person name="Payton A.C."/>
            <person name="Mcbreen J.C."/>
            <person name="Conrad R.E."/>
            <person name="Kollar L.M."/>
            <person name="Olsson S."/>
            <person name="Huttunen S."/>
            <person name="Landis J.B."/>
            <person name="Wickett N.J."/>
            <person name="Johnson M.G."/>
            <person name="Rensing S.A."/>
            <person name="Grimwood J."/>
            <person name="Schmutz J."/>
            <person name="Mcdaniel S.F."/>
        </authorList>
    </citation>
    <scope>NUCLEOTIDE SEQUENCE</scope>
    <source>
        <strain evidence="2">R40</strain>
    </source>
</reference>
<gene>
    <name evidence="2" type="ORF">KC19_1G236600</name>
</gene>
<proteinExistence type="predicted"/>
<evidence type="ECO:0000313" key="2">
    <source>
        <dbReference type="EMBL" id="KAG0592249.1"/>
    </source>
</evidence>
<feature type="compositionally biased region" description="Basic residues" evidence="1">
    <location>
        <begin position="51"/>
        <end position="63"/>
    </location>
</feature>
<comment type="caution">
    <text evidence="2">The sequence shown here is derived from an EMBL/GenBank/DDBJ whole genome shotgun (WGS) entry which is preliminary data.</text>
</comment>
<dbReference type="EMBL" id="CM026421">
    <property type="protein sequence ID" value="KAG0592249.1"/>
    <property type="molecule type" value="Genomic_DNA"/>
</dbReference>
<accession>A0A8T0JBF9</accession>
<sequence>MMRIILNTNAKWQLGFMRVVPSDGVHLSSPQTQLRRWREGTKKKIFSDRAKNRHRHHHCHHAHPVTPHITTHKTTTTSSQTNTNTNTEFFHSHVAATDCFLHENGQ</sequence>
<name>A0A8T0JBF9_CERPU</name>
<dbReference type="AlphaFoldDB" id="A0A8T0JBF9"/>
<evidence type="ECO:0000313" key="3">
    <source>
        <dbReference type="Proteomes" id="UP000822688"/>
    </source>
</evidence>
<keyword evidence="3" id="KW-1185">Reference proteome</keyword>
<evidence type="ECO:0000256" key="1">
    <source>
        <dbReference type="SAM" id="MobiDB-lite"/>
    </source>
</evidence>
<feature type="compositionally biased region" description="Low complexity" evidence="1">
    <location>
        <begin position="72"/>
        <end position="81"/>
    </location>
</feature>
<organism evidence="2 3">
    <name type="scientific">Ceratodon purpureus</name>
    <name type="common">Fire moss</name>
    <name type="synonym">Dicranum purpureum</name>
    <dbReference type="NCBI Taxonomy" id="3225"/>
    <lineage>
        <taxon>Eukaryota</taxon>
        <taxon>Viridiplantae</taxon>
        <taxon>Streptophyta</taxon>
        <taxon>Embryophyta</taxon>
        <taxon>Bryophyta</taxon>
        <taxon>Bryophytina</taxon>
        <taxon>Bryopsida</taxon>
        <taxon>Dicranidae</taxon>
        <taxon>Pseudoditrichales</taxon>
        <taxon>Ditrichaceae</taxon>
        <taxon>Ceratodon</taxon>
    </lineage>
</organism>
<feature type="region of interest" description="Disordered" evidence="1">
    <location>
        <begin position="51"/>
        <end position="81"/>
    </location>
</feature>